<accession>A0A6L2P6A8</accession>
<dbReference type="EMBL" id="BKCJ010010970">
    <property type="protein sequence ID" value="GEU93990.1"/>
    <property type="molecule type" value="Genomic_DNA"/>
</dbReference>
<dbReference type="AlphaFoldDB" id="A0A6L2P6A8"/>
<name>A0A6L2P6A8_TANCI</name>
<feature type="region of interest" description="Disordered" evidence="1">
    <location>
        <begin position="240"/>
        <end position="261"/>
    </location>
</feature>
<protein>
    <submittedName>
        <fullName evidence="2">DNA polymerase zeta catalytic subunit-like</fullName>
    </submittedName>
</protein>
<gene>
    <name evidence="2" type="ORF">Tci_065968</name>
</gene>
<reference evidence="2" key="1">
    <citation type="journal article" date="2019" name="Sci. Rep.">
        <title>Draft genome of Tanacetum cinerariifolium, the natural source of mosquito coil.</title>
        <authorList>
            <person name="Yamashiro T."/>
            <person name="Shiraishi A."/>
            <person name="Satake H."/>
            <person name="Nakayama K."/>
        </authorList>
    </citation>
    <scope>NUCLEOTIDE SEQUENCE</scope>
</reference>
<comment type="caution">
    <text evidence="2">The sequence shown here is derived from an EMBL/GenBank/DDBJ whole genome shotgun (WGS) entry which is preliminary data.</text>
</comment>
<feature type="compositionally biased region" description="Basic and acidic residues" evidence="1">
    <location>
        <begin position="12"/>
        <end position="25"/>
    </location>
</feature>
<feature type="compositionally biased region" description="Basic and acidic residues" evidence="1">
    <location>
        <begin position="32"/>
        <end position="46"/>
    </location>
</feature>
<evidence type="ECO:0000256" key="1">
    <source>
        <dbReference type="SAM" id="MobiDB-lite"/>
    </source>
</evidence>
<sequence>MVLSHWTQCNRPDQEEIEKSSRIDDEVVQDQRQQDDNDLQDERQDQPNEEEVESRRSKRKEAIKSEIESISQNHTWELVDLLSGCKPLGYKWIFKKKMKADPLTSTKQDWQSKDLDNKGEANSEASPLSEVYGLLSPCLLQYFFNKLSVRNQDKRKLCKVFSTIRELVDIVKKTLELEEESIDNVFAKFNTIITSLKALDEGFLARIVLGNFKGHYILNEVIKKDSKTIKSKREQSISIALKDRKESSDDDSSTSNSEDEDYAIATTKMAKAKENALSVEIQIISSENVQNYQDIKIKRRLLEYLGVIAMKMNRRRQRTNSVLWLKLPMQYFQKPNTLVMTNHH</sequence>
<feature type="compositionally biased region" description="Polar residues" evidence="1">
    <location>
        <begin position="1"/>
        <end position="11"/>
    </location>
</feature>
<feature type="region of interest" description="Disordered" evidence="1">
    <location>
        <begin position="1"/>
        <end position="59"/>
    </location>
</feature>
<organism evidence="2">
    <name type="scientific">Tanacetum cinerariifolium</name>
    <name type="common">Dalmatian daisy</name>
    <name type="synonym">Chrysanthemum cinerariifolium</name>
    <dbReference type="NCBI Taxonomy" id="118510"/>
    <lineage>
        <taxon>Eukaryota</taxon>
        <taxon>Viridiplantae</taxon>
        <taxon>Streptophyta</taxon>
        <taxon>Embryophyta</taxon>
        <taxon>Tracheophyta</taxon>
        <taxon>Spermatophyta</taxon>
        <taxon>Magnoliopsida</taxon>
        <taxon>eudicotyledons</taxon>
        <taxon>Gunneridae</taxon>
        <taxon>Pentapetalae</taxon>
        <taxon>asterids</taxon>
        <taxon>campanulids</taxon>
        <taxon>Asterales</taxon>
        <taxon>Asteraceae</taxon>
        <taxon>Asteroideae</taxon>
        <taxon>Anthemideae</taxon>
        <taxon>Anthemidinae</taxon>
        <taxon>Tanacetum</taxon>
    </lineage>
</organism>
<proteinExistence type="predicted"/>
<evidence type="ECO:0000313" key="2">
    <source>
        <dbReference type="EMBL" id="GEU93990.1"/>
    </source>
</evidence>
<feature type="compositionally biased region" description="Acidic residues" evidence="1">
    <location>
        <begin position="248"/>
        <end position="261"/>
    </location>
</feature>